<dbReference type="Proteomes" id="UP001221898">
    <property type="component" value="Unassembled WGS sequence"/>
</dbReference>
<dbReference type="Gene3D" id="3.30.70.270">
    <property type="match status" value="3"/>
</dbReference>
<dbReference type="AlphaFoldDB" id="A0AAD7S647"/>
<gene>
    <name evidence="2" type="ORF">AAFF_G00014870</name>
</gene>
<dbReference type="InterPro" id="IPR043502">
    <property type="entry name" value="DNA/RNA_pol_sf"/>
</dbReference>
<reference evidence="2" key="1">
    <citation type="journal article" date="2023" name="Science">
        <title>Genome structures resolve the early diversification of teleost fishes.</title>
        <authorList>
            <person name="Parey E."/>
            <person name="Louis A."/>
            <person name="Montfort J."/>
            <person name="Bouchez O."/>
            <person name="Roques C."/>
            <person name="Iampietro C."/>
            <person name="Lluch J."/>
            <person name="Castinel A."/>
            <person name="Donnadieu C."/>
            <person name="Desvignes T."/>
            <person name="Floi Bucao C."/>
            <person name="Jouanno E."/>
            <person name="Wen M."/>
            <person name="Mejri S."/>
            <person name="Dirks R."/>
            <person name="Jansen H."/>
            <person name="Henkel C."/>
            <person name="Chen W.J."/>
            <person name="Zahm M."/>
            <person name="Cabau C."/>
            <person name="Klopp C."/>
            <person name="Thompson A.W."/>
            <person name="Robinson-Rechavi M."/>
            <person name="Braasch I."/>
            <person name="Lecointre G."/>
            <person name="Bobe J."/>
            <person name="Postlethwait J.H."/>
            <person name="Berthelot C."/>
            <person name="Roest Crollius H."/>
            <person name="Guiguen Y."/>
        </authorList>
    </citation>
    <scope>NUCLEOTIDE SEQUENCE</scope>
    <source>
        <strain evidence="2">NC1722</strain>
    </source>
</reference>
<dbReference type="PANTHER" id="PTHR33064:SF37">
    <property type="entry name" value="RIBONUCLEASE H"/>
    <property type="match status" value="1"/>
</dbReference>
<dbReference type="Pfam" id="PF17919">
    <property type="entry name" value="RT_RNaseH_2"/>
    <property type="match status" value="1"/>
</dbReference>
<accession>A0AAD7S647</accession>
<dbReference type="EMBL" id="JAINUG010000104">
    <property type="protein sequence ID" value="KAJ8396649.1"/>
    <property type="molecule type" value="Genomic_DNA"/>
</dbReference>
<dbReference type="FunFam" id="3.30.70.270:FF:000020">
    <property type="entry name" value="Transposon Tf2-6 polyprotein-like Protein"/>
    <property type="match status" value="1"/>
</dbReference>
<keyword evidence="3" id="KW-1185">Reference proteome</keyword>
<evidence type="ECO:0000313" key="3">
    <source>
        <dbReference type="Proteomes" id="UP001221898"/>
    </source>
</evidence>
<sequence length="247" mass="27448">MTAGVDYRRLNAVTKKDTYPLPRIDDPLDYIRRSSCDFEGALCNLREVFAAIHQAGLCLNPKKCQFLGHVVSAGSISTDPAKITAVHDWPLPTNFSDLRSFLGLALYYRRYVQDFATIASPLHRLTDRSRPVWNDPCSTAFKILQTALIMAPVLAYLDVNRPFIIDTDASNYPEGQVARWLEMLQEEQGRDATLAHVRGWLAAVRWPEWADVAALNTRKRTTPSGVASRCKAVCCTGGGEPPVKGPT</sequence>
<dbReference type="PANTHER" id="PTHR33064">
    <property type="entry name" value="POL PROTEIN"/>
    <property type="match status" value="1"/>
</dbReference>
<comment type="caution">
    <text evidence="2">The sequence shown here is derived from an EMBL/GenBank/DDBJ whole genome shotgun (WGS) entry which is preliminary data.</text>
</comment>
<dbReference type="SUPFAM" id="SSF56672">
    <property type="entry name" value="DNA/RNA polymerases"/>
    <property type="match status" value="1"/>
</dbReference>
<dbReference type="InterPro" id="IPR051320">
    <property type="entry name" value="Viral_Replic_Matur_Polypro"/>
</dbReference>
<name>A0AAD7S647_9TELE</name>
<feature type="domain" description="Reverse transcriptase/retrotransposon-derived protein RNase H-like" evidence="1">
    <location>
        <begin position="133"/>
        <end position="177"/>
    </location>
</feature>
<dbReference type="InterPro" id="IPR043128">
    <property type="entry name" value="Rev_trsase/Diguanyl_cyclase"/>
</dbReference>
<dbReference type="InterPro" id="IPR041577">
    <property type="entry name" value="RT_RNaseH_2"/>
</dbReference>
<evidence type="ECO:0000313" key="2">
    <source>
        <dbReference type="EMBL" id="KAJ8396649.1"/>
    </source>
</evidence>
<proteinExistence type="predicted"/>
<protein>
    <recommendedName>
        <fullName evidence="1">Reverse transcriptase/retrotransposon-derived protein RNase H-like domain-containing protein</fullName>
    </recommendedName>
</protein>
<evidence type="ECO:0000259" key="1">
    <source>
        <dbReference type="Pfam" id="PF17919"/>
    </source>
</evidence>
<organism evidence="2 3">
    <name type="scientific">Aldrovandia affinis</name>
    <dbReference type="NCBI Taxonomy" id="143900"/>
    <lineage>
        <taxon>Eukaryota</taxon>
        <taxon>Metazoa</taxon>
        <taxon>Chordata</taxon>
        <taxon>Craniata</taxon>
        <taxon>Vertebrata</taxon>
        <taxon>Euteleostomi</taxon>
        <taxon>Actinopterygii</taxon>
        <taxon>Neopterygii</taxon>
        <taxon>Teleostei</taxon>
        <taxon>Notacanthiformes</taxon>
        <taxon>Halosauridae</taxon>
        <taxon>Aldrovandia</taxon>
    </lineage>
</organism>